<feature type="region of interest" description="Disordered" evidence="1">
    <location>
        <begin position="131"/>
        <end position="181"/>
    </location>
</feature>
<name>L1JN06_GUITC</name>
<feature type="compositionally biased region" description="Low complexity" evidence="1">
    <location>
        <begin position="139"/>
        <end position="158"/>
    </location>
</feature>
<dbReference type="OrthoDB" id="416054at2759"/>
<evidence type="ECO:0000256" key="1">
    <source>
        <dbReference type="SAM" id="MobiDB-lite"/>
    </source>
</evidence>
<sequence length="605" mass="68565">MSKRKDDDEWGAGRERSRRRTGGGFKSSEQFASSMGEKYNQGGRESLRRDAEKLTQQASRGEWRSVFGLEGLELLELNGETRTEIIEIATAERRRLLKIWHPDKYGDLEAERTRATQSINQLWELASSVLFKDPPAPSNPSQQPQQHSQPQEPQQHPQHPQPSPHFSPPQPRPHHEPSHPGALQAVGAQFAGMQHQGMQSNGFSRDAFTARMLLGELASQNRLLCSENIRTYIGFAEYLSMNCEFQYMGTNRAVNHDVVSNRVRVNLTSLQDLGRYRDFGTISLIAVAHDDTSECGTKAKFYVIDGQHRLETMEELKRLRPNQPIHFQLRCKVVETYADAVHELISLQDCYQADPRCFFRALDENKVASLILDCSRSEWPKAFYEWDARSRMHASIQWEERRGKARADPARPSLSDGVLFDILRDTGILDAAMLLLREPNENRNSFLGDYGAVATAALEQIRVVNNKIKEAGEPGLKLGLAKSTWDKCKHPQFGYLGMYRHGDDNGRKILSLLQDCNLAMNQQPPEPEDEEPRFTPGDHVSIQGLCGKVEYNARIGIVRECLSTGRFQVELPDPRNRGTRTIIAVKPENMTLVLRNMNNAQVVPV</sequence>
<accession>L1JN06</accession>
<gene>
    <name evidence="2" type="ORF">GUITHDRAFT_135839</name>
</gene>
<reference evidence="3" key="3">
    <citation type="submission" date="2016-03" db="UniProtKB">
        <authorList>
            <consortium name="EnsemblProtists"/>
        </authorList>
    </citation>
    <scope>IDENTIFICATION</scope>
</reference>
<keyword evidence="4" id="KW-1185">Reference proteome</keyword>
<evidence type="ECO:0000313" key="3">
    <source>
        <dbReference type="EnsemblProtists" id="EKX49664"/>
    </source>
</evidence>
<evidence type="ECO:0000313" key="2">
    <source>
        <dbReference type="EMBL" id="EKX49664.1"/>
    </source>
</evidence>
<feature type="compositionally biased region" description="Basic and acidic residues" evidence="1">
    <location>
        <begin position="1"/>
        <end position="15"/>
    </location>
</feature>
<protein>
    <recommendedName>
        <fullName evidence="5">J domain-containing protein</fullName>
    </recommendedName>
</protein>
<proteinExistence type="predicted"/>
<dbReference type="EMBL" id="JH992981">
    <property type="protein sequence ID" value="EKX49664.1"/>
    <property type="molecule type" value="Genomic_DNA"/>
</dbReference>
<reference evidence="2 4" key="1">
    <citation type="journal article" date="2012" name="Nature">
        <title>Algal genomes reveal evolutionary mosaicism and the fate of nucleomorphs.</title>
        <authorList>
            <consortium name="DOE Joint Genome Institute"/>
            <person name="Curtis B.A."/>
            <person name="Tanifuji G."/>
            <person name="Burki F."/>
            <person name="Gruber A."/>
            <person name="Irimia M."/>
            <person name="Maruyama S."/>
            <person name="Arias M.C."/>
            <person name="Ball S.G."/>
            <person name="Gile G.H."/>
            <person name="Hirakawa Y."/>
            <person name="Hopkins J.F."/>
            <person name="Kuo A."/>
            <person name="Rensing S.A."/>
            <person name="Schmutz J."/>
            <person name="Symeonidi A."/>
            <person name="Elias M."/>
            <person name="Eveleigh R.J."/>
            <person name="Herman E.K."/>
            <person name="Klute M.J."/>
            <person name="Nakayama T."/>
            <person name="Obornik M."/>
            <person name="Reyes-Prieto A."/>
            <person name="Armbrust E.V."/>
            <person name="Aves S.J."/>
            <person name="Beiko R.G."/>
            <person name="Coutinho P."/>
            <person name="Dacks J.B."/>
            <person name="Durnford D.G."/>
            <person name="Fast N.M."/>
            <person name="Green B.R."/>
            <person name="Grisdale C.J."/>
            <person name="Hempel F."/>
            <person name="Henrissat B."/>
            <person name="Hoppner M.P."/>
            <person name="Ishida K."/>
            <person name="Kim E."/>
            <person name="Koreny L."/>
            <person name="Kroth P.G."/>
            <person name="Liu Y."/>
            <person name="Malik S.B."/>
            <person name="Maier U.G."/>
            <person name="McRose D."/>
            <person name="Mock T."/>
            <person name="Neilson J.A."/>
            <person name="Onodera N.T."/>
            <person name="Poole A.M."/>
            <person name="Pritham E.J."/>
            <person name="Richards T.A."/>
            <person name="Rocap G."/>
            <person name="Roy S.W."/>
            <person name="Sarai C."/>
            <person name="Schaack S."/>
            <person name="Shirato S."/>
            <person name="Slamovits C.H."/>
            <person name="Spencer D.F."/>
            <person name="Suzuki S."/>
            <person name="Worden A.Z."/>
            <person name="Zauner S."/>
            <person name="Barry K."/>
            <person name="Bell C."/>
            <person name="Bharti A.K."/>
            <person name="Crow J.A."/>
            <person name="Grimwood J."/>
            <person name="Kramer R."/>
            <person name="Lindquist E."/>
            <person name="Lucas S."/>
            <person name="Salamov A."/>
            <person name="McFadden G.I."/>
            <person name="Lane C.E."/>
            <person name="Keeling P.J."/>
            <person name="Gray M.W."/>
            <person name="Grigoriev I.V."/>
            <person name="Archibald J.M."/>
        </authorList>
    </citation>
    <scope>NUCLEOTIDE SEQUENCE</scope>
    <source>
        <strain evidence="2 4">CCMP2712</strain>
    </source>
</reference>
<reference evidence="4" key="2">
    <citation type="submission" date="2012-11" db="EMBL/GenBank/DDBJ databases">
        <authorList>
            <person name="Kuo A."/>
            <person name="Curtis B.A."/>
            <person name="Tanifuji G."/>
            <person name="Burki F."/>
            <person name="Gruber A."/>
            <person name="Irimia M."/>
            <person name="Maruyama S."/>
            <person name="Arias M.C."/>
            <person name="Ball S.G."/>
            <person name="Gile G.H."/>
            <person name="Hirakawa Y."/>
            <person name="Hopkins J.F."/>
            <person name="Rensing S.A."/>
            <person name="Schmutz J."/>
            <person name="Symeonidi A."/>
            <person name="Elias M."/>
            <person name="Eveleigh R.J."/>
            <person name="Herman E.K."/>
            <person name="Klute M.J."/>
            <person name="Nakayama T."/>
            <person name="Obornik M."/>
            <person name="Reyes-Prieto A."/>
            <person name="Armbrust E.V."/>
            <person name="Aves S.J."/>
            <person name="Beiko R.G."/>
            <person name="Coutinho P."/>
            <person name="Dacks J.B."/>
            <person name="Durnford D.G."/>
            <person name="Fast N.M."/>
            <person name="Green B.R."/>
            <person name="Grisdale C."/>
            <person name="Hempe F."/>
            <person name="Henrissat B."/>
            <person name="Hoppner M.P."/>
            <person name="Ishida K.-I."/>
            <person name="Kim E."/>
            <person name="Koreny L."/>
            <person name="Kroth P.G."/>
            <person name="Liu Y."/>
            <person name="Malik S.-B."/>
            <person name="Maier U.G."/>
            <person name="McRose D."/>
            <person name="Mock T."/>
            <person name="Neilson J.A."/>
            <person name="Onodera N.T."/>
            <person name="Poole A.M."/>
            <person name="Pritham E.J."/>
            <person name="Richards T.A."/>
            <person name="Rocap G."/>
            <person name="Roy S.W."/>
            <person name="Sarai C."/>
            <person name="Schaack S."/>
            <person name="Shirato S."/>
            <person name="Slamovits C.H."/>
            <person name="Spencer D.F."/>
            <person name="Suzuki S."/>
            <person name="Worden A.Z."/>
            <person name="Zauner S."/>
            <person name="Barry K."/>
            <person name="Bell C."/>
            <person name="Bharti A.K."/>
            <person name="Crow J.A."/>
            <person name="Grimwood J."/>
            <person name="Kramer R."/>
            <person name="Lindquist E."/>
            <person name="Lucas S."/>
            <person name="Salamov A."/>
            <person name="McFadden G.I."/>
            <person name="Lane C.E."/>
            <person name="Keeling P.J."/>
            <person name="Gray M.W."/>
            <person name="Grigoriev I.V."/>
            <person name="Archibald J.M."/>
        </authorList>
    </citation>
    <scope>NUCLEOTIDE SEQUENCE</scope>
    <source>
        <strain evidence="4">CCMP2712</strain>
    </source>
</reference>
<dbReference type="EnsemblProtists" id="EKX49664">
    <property type="protein sequence ID" value="EKX49664"/>
    <property type="gene ID" value="GUITHDRAFT_135839"/>
</dbReference>
<dbReference type="AlphaFoldDB" id="L1JN06"/>
<dbReference type="Proteomes" id="UP000011087">
    <property type="component" value="Unassembled WGS sequence"/>
</dbReference>
<dbReference type="GeneID" id="17306297"/>
<dbReference type="KEGG" id="gtt:GUITHDRAFT_135839"/>
<feature type="compositionally biased region" description="Pro residues" evidence="1">
    <location>
        <begin position="159"/>
        <end position="171"/>
    </location>
</feature>
<evidence type="ECO:0008006" key="5">
    <source>
        <dbReference type="Google" id="ProtNLM"/>
    </source>
</evidence>
<dbReference type="PaxDb" id="55529-EKX49664"/>
<dbReference type="HOGENOM" id="CLU_451625_0_0_1"/>
<organism evidence="2">
    <name type="scientific">Guillardia theta (strain CCMP2712)</name>
    <name type="common">Cryptophyte</name>
    <dbReference type="NCBI Taxonomy" id="905079"/>
    <lineage>
        <taxon>Eukaryota</taxon>
        <taxon>Cryptophyceae</taxon>
        <taxon>Pyrenomonadales</taxon>
        <taxon>Geminigeraceae</taxon>
        <taxon>Guillardia</taxon>
    </lineage>
</organism>
<evidence type="ECO:0000313" key="4">
    <source>
        <dbReference type="Proteomes" id="UP000011087"/>
    </source>
</evidence>
<feature type="region of interest" description="Disordered" evidence="1">
    <location>
        <begin position="1"/>
        <end position="60"/>
    </location>
</feature>
<dbReference type="RefSeq" id="XP_005836644.1">
    <property type="nucleotide sequence ID" value="XM_005836587.1"/>
</dbReference>